<gene>
    <name evidence="3" type="ORF">FB467_2743</name>
</gene>
<dbReference type="RefSeq" id="WP_141785577.1">
    <property type="nucleotide sequence ID" value="NZ_BAAAIK010000011.1"/>
</dbReference>
<feature type="domain" description="DUF1731" evidence="2">
    <location>
        <begin position="409"/>
        <end position="458"/>
    </location>
</feature>
<dbReference type="Gene3D" id="3.30.530.20">
    <property type="match status" value="1"/>
</dbReference>
<evidence type="ECO:0008006" key="5">
    <source>
        <dbReference type="Google" id="ProtNLM"/>
    </source>
</evidence>
<dbReference type="InterPro" id="IPR023393">
    <property type="entry name" value="START-like_dom_sf"/>
</dbReference>
<protein>
    <recommendedName>
        <fullName evidence="5">DUF1731 domain-containing protein</fullName>
    </recommendedName>
</protein>
<reference evidence="3 4" key="1">
    <citation type="submission" date="2019-06" db="EMBL/GenBank/DDBJ databases">
        <title>Sequencing the genomes of 1000 actinobacteria strains.</title>
        <authorList>
            <person name="Klenk H.-P."/>
        </authorList>
    </citation>
    <scope>NUCLEOTIDE SEQUENCE [LARGE SCALE GENOMIC DNA]</scope>
    <source>
        <strain evidence="3 4">DSM 12335</strain>
    </source>
</reference>
<dbReference type="EMBL" id="VFOP01000001">
    <property type="protein sequence ID" value="TQL51593.1"/>
    <property type="molecule type" value="Genomic_DNA"/>
</dbReference>
<dbReference type="Proteomes" id="UP000319516">
    <property type="component" value="Unassembled WGS sequence"/>
</dbReference>
<dbReference type="InterPro" id="IPR013549">
    <property type="entry name" value="DUF1731"/>
</dbReference>
<evidence type="ECO:0000259" key="1">
    <source>
        <dbReference type="Pfam" id="PF01370"/>
    </source>
</evidence>
<feature type="domain" description="NAD-dependent epimerase/dehydratase" evidence="1">
    <location>
        <begin position="156"/>
        <end position="366"/>
    </location>
</feature>
<dbReference type="OrthoDB" id="9801773at2"/>
<dbReference type="PANTHER" id="PTHR11092">
    <property type="entry name" value="SUGAR NUCLEOTIDE EPIMERASE RELATED"/>
    <property type="match status" value="1"/>
</dbReference>
<dbReference type="Gene3D" id="3.40.50.720">
    <property type="entry name" value="NAD(P)-binding Rossmann-like Domain"/>
    <property type="match status" value="1"/>
</dbReference>
<proteinExistence type="predicted"/>
<dbReference type="SUPFAM" id="SSF55961">
    <property type="entry name" value="Bet v1-like"/>
    <property type="match status" value="1"/>
</dbReference>
<organism evidence="3 4">
    <name type="scientific">Ornithinicoccus hortensis</name>
    <dbReference type="NCBI Taxonomy" id="82346"/>
    <lineage>
        <taxon>Bacteria</taxon>
        <taxon>Bacillati</taxon>
        <taxon>Actinomycetota</taxon>
        <taxon>Actinomycetes</taxon>
        <taxon>Micrococcales</taxon>
        <taxon>Intrasporangiaceae</taxon>
        <taxon>Ornithinicoccus</taxon>
    </lineage>
</organism>
<evidence type="ECO:0000313" key="4">
    <source>
        <dbReference type="Proteomes" id="UP000319516"/>
    </source>
</evidence>
<dbReference type="Pfam" id="PF10604">
    <property type="entry name" value="Polyketide_cyc2"/>
    <property type="match status" value="1"/>
</dbReference>
<keyword evidence="4" id="KW-1185">Reference proteome</keyword>
<comment type="caution">
    <text evidence="3">The sequence shown here is derived from an EMBL/GenBank/DDBJ whole genome shotgun (WGS) entry which is preliminary data.</text>
</comment>
<dbReference type="AlphaFoldDB" id="A0A542YU26"/>
<dbReference type="PANTHER" id="PTHR11092:SF0">
    <property type="entry name" value="EPIMERASE FAMILY PROTEIN SDR39U1"/>
    <property type="match status" value="1"/>
</dbReference>
<accession>A0A542YU26</accession>
<dbReference type="InterPro" id="IPR036291">
    <property type="entry name" value="NAD(P)-bd_dom_sf"/>
</dbReference>
<name>A0A542YU26_9MICO</name>
<dbReference type="Pfam" id="PF08338">
    <property type="entry name" value="DUF1731"/>
    <property type="match status" value="1"/>
</dbReference>
<dbReference type="InterPro" id="IPR001509">
    <property type="entry name" value="Epimerase_deHydtase"/>
</dbReference>
<dbReference type="SUPFAM" id="SSF51735">
    <property type="entry name" value="NAD(P)-binding Rossmann-fold domains"/>
    <property type="match status" value="1"/>
</dbReference>
<dbReference type="Pfam" id="PF01370">
    <property type="entry name" value="Epimerase"/>
    <property type="match status" value="1"/>
</dbReference>
<sequence length="469" mass="49614">MTWQQTDRAVLALDAEALWAVLTDVTRWAEWCPGIFAAHLDGPLEVGQTGELALALPVVGAVHRRTAPPFRVVELIPGRSLVLEQPQPRGSLRISWDLSPDDAGLTRFAQTLRIRGPLTAGFAPFVRRALAGEPALDAARLYGLGGGGVGPAAPKVVIAGGTGTLGRRLAADLLCRGVEVVLLTRSVQDGLPFRQVTWDGKTVGDWTEELSEPGRTSLVNLAGRLVDVRPTPANIASLRDSRVDSTHALVQASRDLPAPLRHWLQASTTAIYSDAGDEPCDESTSVPEDGLAQMTGVAAPWEAAFSGANTEHGVVLRTSLVLDRGAPVLDRLLGVTRVGLGGPIGDGQQWVSWIHVQDWLAIARAALGLAPGLTLPSGVVIAAAPEPVRNAELMARLRAHLRRPWAPPTPAPLLRIGSVVLRTDPALAITGRHATSTVLAEAGYDFAYPTLDTALDDLLGPMRDGRAAG</sequence>
<evidence type="ECO:0000259" key="2">
    <source>
        <dbReference type="Pfam" id="PF08338"/>
    </source>
</evidence>
<evidence type="ECO:0000313" key="3">
    <source>
        <dbReference type="EMBL" id="TQL51593.1"/>
    </source>
</evidence>
<dbReference type="InterPro" id="IPR019587">
    <property type="entry name" value="Polyketide_cyclase/dehydratase"/>
</dbReference>